<keyword evidence="3" id="KW-0812">Transmembrane</keyword>
<keyword evidence="3" id="KW-0472">Membrane</keyword>
<feature type="domain" description="Peptidase S26" evidence="4">
    <location>
        <begin position="61"/>
        <end position="190"/>
    </location>
</feature>
<dbReference type="EC" id="3.4.21.89" evidence="3"/>
<keyword evidence="3" id="KW-1133">Transmembrane helix</keyword>
<dbReference type="RefSeq" id="WP_250929263.1">
    <property type="nucleotide sequence ID" value="NZ_JAMQBK010000035.1"/>
</dbReference>
<evidence type="ECO:0000313" key="6">
    <source>
        <dbReference type="Proteomes" id="UP001202961"/>
    </source>
</evidence>
<name>A0ABT0U452_9BACT</name>
<comment type="similarity">
    <text evidence="1 3">Belongs to the peptidase S26 family.</text>
</comment>
<dbReference type="GO" id="GO:0009003">
    <property type="term" value="F:signal peptidase activity"/>
    <property type="evidence" value="ECO:0007669"/>
    <property type="project" value="UniProtKB-EC"/>
</dbReference>
<comment type="subcellular location">
    <subcellularLocation>
        <location evidence="3">Membrane</location>
        <topology evidence="3">Single-pass type II membrane protein</topology>
    </subcellularLocation>
</comment>
<feature type="transmembrane region" description="Helical" evidence="3">
    <location>
        <begin position="20"/>
        <end position="45"/>
    </location>
</feature>
<dbReference type="SUPFAM" id="SSF51306">
    <property type="entry name" value="LexA/Signal peptidase"/>
    <property type="match status" value="1"/>
</dbReference>
<evidence type="ECO:0000256" key="3">
    <source>
        <dbReference type="RuleBase" id="RU362042"/>
    </source>
</evidence>
<keyword evidence="6" id="KW-1185">Reference proteome</keyword>
<gene>
    <name evidence="5" type="primary">lepB</name>
    <name evidence="5" type="ORF">NB063_13550</name>
</gene>
<dbReference type="Pfam" id="PF10502">
    <property type="entry name" value="Peptidase_S26"/>
    <property type="match status" value="1"/>
</dbReference>
<comment type="caution">
    <text evidence="5">The sequence shown here is derived from an EMBL/GenBank/DDBJ whole genome shotgun (WGS) entry which is preliminary data.</text>
</comment>
<dbReference type="InterPro" id="IPR019533">
    <property type="entry name" value="Peptidase_S26"/>
</dbReference>
<dbReference type="EMBL" id="JAMQBK010000035">
    <property type="protein sequence ID" value="MCM2371631.1"/>
    <property type="molecule type" value="Genomic_DNA"/>
</dbReference>
<dbReference type="InterPro" id="IPR000223">
    <property type="entry name" value="Pept_S26A_signal_pept_1"/>
</dbReference>
<evidence type="ECO:0000259" key="4">
    <source>
        <dbReference type="Pfam" id="PF10502"/>
    </source>
</evidence>
<dbReference type="InterPro" id="IPR036286">
    <property type="entry name" value="LexA/Signal_pep-like_sf"/>
</dbReference>
<accession>A0ABT0U452</accession>
<dbReference type="PANTHER" id="PTHR43390">
    <property type="entry name" value="SIGNAL PEPTIDASE I"/>
    <property type="match status" value="1"/>
</dbReference>
<dbReference type="PANTHER" id="PTHR43390:SF1">
    <property type="entry name" value="CHLOROPLAST PROCESSING PEPTIDASE"/>
    <property type="match status" value="1"/>
</dbReference>
<evidence type="ECO:0000256" key="1">
    <source>
        <dbReference type="ARBA" id="ARBA00009370"/>
    </source>
</evidence>
<sequence length="191" mass="20933">MNYSVIRRTRRLSTIMQWRFSIRSLLIAVTGIAVAVAAVGLYLSYLASRPDNTILTLNGDASMEPYIGARAYFVADLNAYRASSPGRWDAVVFDQTPPATASVLWIAALPGETVSFSNGQMLVDGVDLELPGSVFPNDQMRIDLPDDSRTKHPYLVPKQSYYLLGGNPDAAKDSRSFGAVDESRIVGRVTR</sequence>
<evidence type="ECO:0000313" key="5">
    <source>
        <dbReference type="EMBL" id="MCM2371631.1"/>
    </source>
</evidence>
<evidence type="ECO:0000256" key="2">
    <source>
        <dbReference type="ARBA" id="ARBA00019232"/>
    </source>
</evidence>
<keyword evidence="3 5" id="KW-0378">Hydrolase</keyword>
<comment type="catalytic activity">
    <reaction evidence="3">
        <text>Cleavage of hydrophobic, N-terminal signal or leader sequences from secreted and periplasmic proteins.</text>
        <dbReference type="EC" id="3.4.21.89"/>
    </reaction>
</comment>
<keyword evidence="3" id="KW-0645">Protease</keyword>
<dbReference type="Gene3D" id="2.10.109.10">
    <property type="entry name" value="Umud Fragment, subunit A"/>
    <property type="match status" value="1"/>
</dbReference>
<protein>
    <recommendedName>
        <fullName evidence="2 3">Signal peptidase I</fullName>
        <ecNumber evidence="3">3.4.21.89</ecNumber>
    </recommendedName>
</protein>
<proteinExistence type="inferred from homology"/>
<dbReference type="Proteomes" id="UP001202961">
    <property type="component" value="Unassembled WGS sequence"/>
</dbReference>
<dbReference type="NCBIfam" id="TIGR02227">
    <property type="entry name" value="sigpep_I_bact"/>
    <property type="match status" value="1"/>
</dbReference>
<reference evidence="5 6" key="1">
    <citation type="journal article" date="2022" name="Syst. Appl. Microbiol.">
        <title>Rhodopirellula aestuarii sp. nov., a novel member of the genus Rhodopirellula isolated from brackish sediments collected in the Tagus River estuary, Portugal.</title>
        <authorList>
            <person name="Vitorino I.R."/>
            <person name="Klimek D."/>
            <person name="Calusinska M."/>
            <person name="Lobo-da-Cunha A."/>
            <person name="Vasconcelos V."/>
            <person name="Lage O.M."/>
        </authorList>
    </citation>
    <scope>NUCLEOTIDE SEQUENCE [LARGE SCALE GENOMIC DNA]</scope>
    <source>
        <strain evidence="5 6">ICT_H3.1</strain>
    </source>
</reference>
<organism evidence="5 6">
    <name type="scientific">Aporhodopirellula aestuarii</name>
    <dbReference type="NCBI Taxonomy" id="2950107"/>
    <lineage>
        <taxon>Bacteria</taxon>
        <taxon>Pseudomonadati</taxon>
        <taxon>Planctomycetota</taxon>
        <taxon>Planctomycetia</taxon>
        <taxon>Pirellulales</taxon>
        <taxon>Pirellulaceae</taxon>
        <taxon>Aporhodopirellula</taxon>
    </lineage>
</organism>